<reference evidence="6" key="1">
    <citation type="journal article" date="2022" name="G3 (Bethesda)">
        <title>High quality genome of the basidiomycete yeast Dioszegia hungarica PDD-24b-2 isolated from cloud water.</title>
        <authorList>
            <person name="Jarrige D."/>
            <person name="Haridas S."/>
            <person name="Bleykasten-Grosshans C."/>
            <person name="Joly M."/>
            <person name="Nadalig T."/>
            <person name="Sancelme M."/>
            <person name="Vuilleumier S."/>
            <person name="Grigoriev I.V."/>
            <person name="Amato P."/>
            <person name="Bringel F."/>
        </authorList>
    </citation>
    <scope>NUCLEOTIDE SEQUENCE</scope>
    <source>
        <strain evidence="6">PDD-24b-2</strain>
    </source>
</reference>
<dbReference type="InterPro" id="IPR003593">
    <property type="entry name" value="AAA+_ATPase"/>
</dbReference>
<dbReference type="Pfam" id="PF10431">
    <property type="entry name" value="ClpB_D2-small"/>
    <property type="match status" value="1"/>
</dbReference>
<evidence type="ECO:0000256" key="2">
    <source>
        <dbReference type="ARBA" id="ARBA00022840"/>
    </source>
</evidence>
<feature type="compositionally biased region" description="Basic and acidic residues" evidence="3">
    <location>
        <begin position="218"/>
        <end position="235"/>
    </location>
</feature>
<dbReference type="FunFam" id="1.10.8.60:FF:000138">
    <property type="entry name" value="ATP-dependent Clp protease ATP-binding subunit ClpX"/>
    <property type="match status" value="1"/>
</dbReference>
<dbReference type="Gene3D" id="1.10.8.60">
    <property type="match status" value="1"/>
</dbReference>
<dbReference type="InterPro" id="IPR027417">
    <property type="entry name" value="P-loop_NTPase"/>
</dbReference>
<dbReference type="Gene3D" id="3.40.50.300">
    <property type="entry name" value="P-loop containing nucleotide triphosphate hydrolases"/>
    <property type="match status" value="2"/>
</dbReference>
<evidence type="ECO:0000256" key="1">
    <source>
        <dbReference type="ARBA" id="ARBA00022741"/>
    </source>
</evidence>
<feature type="compositionally biased region" description="Basic and acidic residues" evidence="3">
    <location>
        <begin position="245"/>
        <end position="255"/>
    </location>
</feature>
<dbReference type="SUPFAM" id="SSF52540">
    <property type="entry name" value="P-loop containing nucleoside triphosphate hydrolases"/>
    <property type="match status" value="1"/>
</dbReference>
<evidence type="ECO:0000259" key="5">
    <source>
        <dbReference type="SMART" id="SM01086"/>
    </source>
</evidence>
<dbReference type="SMART" id="SM01086">
    <property type="entry name" value="ClpB_D2-small"/>
    <property type="match status" value="1"/>
</dbReference>
<dbReference type="InterPro" id="IPR050052">
    <property type="entry name" value="ATP-dep_Clp_protease_ClpX"/>
</dbReference>
<dbReference type="GO" id="GO:0016887">
    <property type="term" value="F:ATP hydrolysis activity"/>
    <property type="evidence" value="ECO:0007669"/>
    <property type="project" value="InterPro"/>
</dbReference>
<feature type="compositionally biased region" description="Low complexity" evidence="3">
    <location>
        <begin position="401"/>
        <end position="423"/>
    </location>
</feature>
<protein>
    <submittedName>
        <fullName evidence="6">P-loop containing nucleoside triphosphate hydrolase protein</fullName>
    </submittedName>
</protein>
<feature type="compositionally biased region" description="Gly residues" evidence="3">
    <location>
        <begin position="474"/>
        <end position="485"/>
    </location>
</feature>
<feature type="region of interest" description="Disordered" evidence="3">
    <location>
        <begin position="79"/>
        <end position="255"/>
    </location>
</feature>
<dbReference type="AlphaFoldDB" id="A0AA38H3E2"/>
<evidence type="ECO:0000256" key="3">
    <source>
        <dbReference type="SAM" id="MobiDB-lite"/>
    </source>
</evidence>
<feature type="compositionally biased region" description="Acidic residues" evidence="3">
    <location>
        <begin position="698"/>
        <end position="707"/>
    </location>
</feature>
<evidence type="ECO:0000313" key="6">
    <source>
        <dbReference type="EMBL" id="KAI9633383.1"/>
    </source>
</evidence>
<feature type="domain" description="Clp ATPase C-terminal" evidence="5">
    <location>
        <begin position="576"/>
        <end position="670"/>
    </location>
</feature>
<dbReference type="GO" id="GO:0005759">
    <property type="term" value="C:mitochondrial matrix"/>
    <property type="evidence" value="ECO:0007669"/>
    <property type="project" value="TreeGrafter"/>
</dbReference>
<keyword evidence="7" id="KW-1185">Reference proteome</keyword>
<comment type="caution">
    <text evidence="6">The sequence shown here is derived from an EMBL/GenBank/DDBJ whole genome shotgun (WGS) entry which is preliminary data.</text>
</comment>
<keyword evidence="2" id="KW-0067">ATP-binding</keyword>
<dbReference type="GO" id="GO:0005524">
    <property type="term" value="F:ATP binding"/>
    <property type="evidence" value="ECO:0007669"/>
    <property type="project" value="UniProtKB-KW"/>
</dbReference>
<feature type="region of interest" description="Disordered" evidence="3">
    <location>
        <begin position="401"/>
        <end position="485"/>
    </location>
</feature>
<dbReference type="PANTHER" id="PTHR48102:SF7">
    <property type="entry name" value="ATP-DEPENDENT CLP PROTEASE ATP-BINDING SUBUNIT CLPX-LIKE, MITOCHONDRIAL"/>
    <property type="match status" value="1"/>
</dbReference>
<sequence>MLKHPNLKQIFRLARARRIVVGVRYESGTGSAMKGQWSVRSPKQLYDHLSQYIVGQERAKRVLSVAVFNHYLRITPIQPPETADQTSTAQIPAAVPVPPAPLSRATVTRRRDSSFSPAGSIPDPSRAGAELDDGVRRDITRALGGDGEGADPTLTNDLLNSRSREGQWSRNGGINRSDYFFGARPAPPSMSPSSNKPAKPRRPISDEADEYPPPFDYSPRDRIDAEKRKTARFGEDEAGPSRPRRSADKERDVDEMRAKAELDEGLRGKGKGKAVEEVVVEKSNVLMVGPTGTGKTLMAKTLARVLDVPFASCDATTYTQAGYVGEDVENCVLRLLQNAEYDVGRAEVGIIHIDEIDKLARRGGSDFGSWGGGRDVGGEGVQQALLRLLEGTTLTLTAKAPAVTSAPTSPSSPSSPSGSTPSSGPGGAGSGKDSPKAEAAFGNPPGWDPNNPMNRTFGNTGAGSGKKGVREGLPGFGGGSGGTSSGKGETFVVDTSNILFVLSGAFVGLDSIVNRRLGKGSIGFGAPLPKPPVTPETTSSASITPLKGLTTADLASYGLIPEFLGRLPVLSTLHPLSIEDLVQILTEPRNALVKQYQASFEKMGSELQFTDGAIRQIAKTGLQRGGGARGLRGILEEVLLDAMFEVPDSSIRYLIITENVVNGSEPAHYFSRGQRVTFLNMLEEENAKTRPASTVEAEQGEMEEEVEQERLRSSG</sequence>
<keyword evidence="1" id="KW-0547">Nucleotide-binding</keyword>
<name>A0AA38H3E2_9TREE</name>
<dbReference type="EMBL" id="JAKWFO010000010">
    <property type="protein sequence ID" value="KAI9633383.1"/>
    <property type="molecule type" value="Genomic_DNA"/>
</dbReference>
<dbReference type="InterPro" id="IPR019489">
    <property type="entry name" value="Clp_ATPase_C"/>
</dbReference>
<dbReference type="GeneID" id="77726891"/>
<dbReference type="RefSeq" id="XP_052943160.1">
    <property type="nucleotide sequence ID" value="XM_053087686.1"/>
</dbReference>
<dbReference type="SMART" id="SM00382">
    <property type="entry name" value="AAA"/>
    <property type="match status" value="1"/>
</dbReference>
<dbReference type="PANTHER" id="PTHR48102">
    <property type="entry name" value="ATP-DEPENDENT CLP PROTEASE ATP-BINDING SUBUNIT CLPX-LIKE, MITOCHONDRIAL-RELATED"/>
    <property type="match status" value="1"/>
</dbReference>
<dbReference type="GO" id="GO:0051603">
    <property type="term" value="P:proteolysis involved in protein catabolic process"/>
    <property type="evidence" value="ECO:0007669"/>
    <property type="project" value="TreeGrafter"/>
</dbReference>
<evidence type="ECO:0000313" key="7">
    <source>
        <dbReference type="Proteomes" id="UP001164286"/>
    </source>
</evidence>
<feature type="region of interest" description="Disordered" evidence="3">
    <location>
        <begin position="685"/>
        <end position="715"/>
    </location>
</feature>
<keyword evidence="6" id="KW-0378">Hydrolase</keyword>
<dbReference type="InterPro" id="IPR003959">
    <property type="entry name" value="ATPase_AAA_core"/>
</dbReference>
<dbReference type="Pfam" id="PF07724">
    <property type="entry name" value="AAA_2"/>
    <property type="match status" value="1"/>
</dbReference>
<dbReference type="Proteomes" id="UP001164286">
    <property type="component" value="Unassembled WGS sequence"/>
</dbReference>
<evidence type="ECO:0000259" key="4">
    <source>
        <dbReference type="SMART" id="SM00382"/>
    </source>
</evidence>
<gene>
    <name evidence="6" type="ORF">MKK02DRAFT_29010</name>
</gene>
<accession>A0AA38H3E2</accession>
<feature type="domain" description="AAA+ ATPase" evidence="4">
    <location>
        <begin position="281"/>
        <end position="528"/>
    </location>
</feature>
<organism evidence="6 7">
    <name type="scientific">Dioszegia hungarica</name>
    <dbReference type="NCBI Taxonomy" id="4972"/>
    <lineage>
        <taxon>Eukaryota</taxon>
        <taxon>Fungi</taxon>
        <taxon>Dikarya</taxon>
        <taxon>Basidiomycota</taxon>
        <taxon>Agaricomycotina</taxon>
        <taxon>Tremellomycetes</taxon>
        <taxon>Tremellales</taxon>
        <taxon>Bulleribasidiaceae</taxon>
        <taxon>Dioszegia</taxon>
    </lineage>
</organism>
<proteinExistence type="predicted"/>